<evidence type="ECO:0000313" key="14">
    <source>
        <dbReference type="EMBL" id="AOG59980.1"/>
    </source>
</evidence>
<comment type="function">
    <text evidence="12">The main replicative DNA helicase, it participates in initiation and elongation during chromosome replication. Travels ahead of the DNA replisome, separating dsDNA into templates for DNA synthesis. A processive ATP-dependent 5'-3' DNA helicase it has DNA-dependent ATPase activity.</text>
</comment>
<evidence type="ECO:0000256" key="10">
    <source>
        <dbReference type="ARBA" id="ARBA00048954"/>
    </source>
</evidence>
<dbReference type="GO" id="GO:0016887">
    <property type="term" value="F:ATP hydrolysis activity"/>
    <property type="evidence" value="ECO:0007669"/>
    <property type="project" value="RHEA"/>
</dbReference>
<dbReference type="Gene3D" id="3.40.50.300">
    <property type="entry name" value="P-loop containing nucleotide triphosphate hydrolases"/>
    <property type="match status" value="1"/>
</dbReference>
<accession>A0A1B3SJ80</accession>
<protein>
    <recommendedName>
        <fullName evidence="11 12">Replicative DNA helicase</fullName>
        <ecNumber evidence="11 12">5.6.2.3</ecNumber>
    </recommendedName>
</protein>
<dbReference type="PANTHER" id="PTHR30153">
    <property type="entry name" value="REPLICATIVE DNA HELICASE DNAB"/>
    <property type="match status" value="1"/>
</dbReference>
<evidence type="ECO:0000256" key="11">
    <source>
        <dbReference type="NCBIfam" id="TIGR00665"/>
    </source>
</evidence>
<keyword evidence="7 12" id="KW-0067">ATP-binding</keyword>
<dbReference type="CDD" id="cd00984">
    <property type="entry name" value="DnaB_C"/>
    <property type="match status" value="1"/>
</dbReference>
<dbReference type="RefSeq" id="WP_069115764.1">
    <property type="nucleotide sequence ID" value="NZ_CP017015.1"/>
</dbReference>
<sequence length="451" mass="51014">MENLMDLEQQSVLIDSEKTVLAVAMYSDKARFNILHQLTRTDFSRDAHGIIFDAIKKLNENSQTISITQLTDFLEGTKELNKIGGVDYLSDISSYYYTDEGFEDYVSIIFKNSIGRQLDQALINIKQMRETKQKSIEEIFLEAQEKILNIRTELVDDEMSRISTIVDDVVEKIAALEENGEIINGVTSGFTDIDSITNGWQKGDFIILAARPSMGKTAFALNLAVNAAEKGKGVAFFSLEMPKEQLVQRILSSNSGVDGASLRNARGLDKDKWSKITSAAQSIKKMDIVIDDSPGINVLQIQSKLRKMKRDLRIDICFIDYLQLISSISNKAESRQNEVASISRYLKKIARELKIPIICLSQLSRSVEKREEKIPLMSDLRDSGAIEQDADIIMFLYREAYYKTKEYEVSSKDDIDETDVIISKHRNGATGVVKVNFMRNFGRFIDQTKIS</sequence>
<dbReference type="AlphaFoldDB" id="A0A1B3SJ80"/>
<keyword evidence="4 12" id="KW-0547">Nucleotide-binding</keyword>
<organism evidence="14 15">
    <name type="scientific">Spiroplasma helicoides</name>
    <dbReference type="NCBI Taxonomy" id="216938"/>
    <lineage>
        <taxon>Bacteria</taxon>
        <taxon>Bacillati</taxon>
        <taxon>Mycoplasmatota</taxon>
        <taxon>Mollicutes</taxon>
        <taxon>Entomoplasmatales</taxon>
        <taxon>Spiroplasmataceae</taxon>
        <taxon>Spiroplasma</taxon>
    </lineage>
</organism>
<proteinExistence type="inferred from homology"/>
<evidence type="ECO:0000256" key="12">
    <source>
        <dbReference type="RuleBase" id="RU362085"/>
    </source>
</evidence>
<dbReference type="GO" id="GO:0003677">
    <property type="term" value="F:DNA binding"/>
    <property type="evidence" value="ECO:0007669"/>
    <property type="project" value="UniProtKB-UniRule"/>
</dbReference>
<name>A0A1B3SJ80_9MOLU</name>
<dbReference type="EC" id="5.6.2.3" evidence="11 12"/>
<dbReference type="InterPro" id="IPR027417">
    <property type="entry name" value="P-loop_NTPase"/>
</dbReference>
<dbReference type="InterPro" id="IPR007694">
    <property type="entry name" value="DNA_helicase_DnaB-like_C"/>
</dbReference>
<evidence type="ECO:0000256" key="2">
    <source>
        <dbReference type="ARBA" id="ARBA00022515"/>
    </source>
</evidence>
<dbReference type="Gene3D" id="1.10.860.10">
    <property type="entry name" value="DNAb Helicase, Chain A"/>
    <property type="match status" value="1"/>
</dbReference>
<dbReference type="STRING" id="216938.SHELI_v1c00250"/>
<dbReference type="InterPro" id="IPR003593">
    <property type="entry name" value="AAA+_ATPase"/>
</dbReference>
<comment type="catalytic activity">
    <reaction evidence="10 12">
        <text>ATP + H2O = ADP + phosphate + H(+)</text>
        <dbReference type="Rhea" id="RHEA:13065"/>
        <dbReference type="ChEBI" id="CHEBI:15377"/>
        <dbReference type="ChEBI" id="CHEBI:15378"/>
        <dbReference type="ChEBI" id="CHEBI:30616"/>
        <dbReference type="ChEBI" id="CHEBI:43474"/>
        <dbReference type="ChEBI" id="CHEBI:456216"/>
        <dbReference type="EC" id="5.6.2.3"/>
    </reaction>
</comment>
<keyword evidence="6 12" id="KW-0347">Helicase</keyword>
<dbReference type="KEGG" id="shj:SHELI_v1c00250"/>
<feature type="domain" description="SF4 helicase" evidence="13">
    <location>
        <begin position="179"/>
        <end position="451"/>
    </location>
</feature>
<dbReference type="NCBIfam" id="TIGR00665">
    <property type="entry name" value="DnaB"/>
    <property type="match status" value="1"/>
</dbReference>
<dbReference type="GO" id="GO:0043139">
    <property type="term" value="F:5'-3' DNA helicase activity"/>
    <property type="evidence" value="ECO:0007669"/>
    <property type="project" value="UniProtKB-EC"/>
</dbReference>
<reference evidence="14 15" key="1">
    <citation type="submission" date="2016-08" db="EMBL/GenBank/DDBJ databases">
        <title>Complete genome sequence of Spiroplasma helicoides TABS-2 (DSM 22551).</title>
        <authorList>
            <person name="Shen W.-Y."/>
            <person name="Lo W.-S."/>
            <person name="Lai Y.-C."/>
            <person name="Kuo C.-H."/>
        </authorList>
    </citation>
    <scope>NUCLEOTIDE SEQUENCE [LARGE SCALE GENOMIC DNA]</scope>
    <source>
        <strain evidence="14 15">TABS-2</strain>
    </source>
</reference>
<evidence type="ECO:0000259" key="13">
    <source>
        <dbReference type="PROSITE" id="PS51199"/>
    </source>
</evidence>
<evidence type="ECO:0000256" key="8">
    <source>
        <dbReference type="ARBA" id="ARBA00023125"/>
    </source>
</evidence>
<dbReference type="InterPro" id="IPR036185">
    <property type="entry name" value="DNA_heli_DnaB-like_N_sf"/>
</dbReference>
<keyword evidence="5 12" id="KW-0378">Hydrolase</keyword>
<keyword evidence="8 12" id="KW-0238">DNA-binding</keyword>
<dbReference type="GO" id="GO:1990077">
    <property type="term" value="C:primosome complex"/>
    <property type="evidence" value="ECO:0007669"/>
    <property type="project" value="UniProtKB-UniRule"/>
</dbReference>
<evidence type="ECO:0000256" key="1">
    <source>
        <dbReference type="ARBA" id="ARBA00008428"/>
    </source>
</evidence>
<dbReference type="Pfam" id="PF00772">
    <property type="entry name" value="DnaB"/>
    <property type="match status" value="1"/>
</dbReference>
<keyword evidence="9" id="KW-0413">Isomerase</keyword>
<dbReference type="EMBL" id="CP017015">
    <property type="protein sequence ID" value="AOG59980.1"/>
    <property type="molecule type" value="Genomic_DNA"/>
</dbReference>
<evidence type="ECO:0000256" key="6">
    <source>
        <dbReference type="ARBA" id="ARBA00022806"/>
    </source>
</evidence>
<keyword evidence="2 12" id="KW-0639">Primosome</keyword>
<dbReference type="SUPFAM" id="SSF48024">
    <property type="entry name" value="N-terminal domain of DnaB helicase"/>
    <property type="match status" value="1"/>
</dbReference>
<comment type="similarity">
    <text evidence="1 12">Belongs to the helicase family. DnaB subfamily.</text>
</comment>
<dbReference type="SUPFAM" id="SSF52540">
    <property type="entry name" value="P-loop containing nucleoside triphosphate hydrolases"/>
    <property type="match status" value="1"/>
</dbReference>
<dbReference type="GO" id="GO:0005524">
    <property type="term" value="F:ATP binding"/>
    <property type="evidence" value="ECO:0007669"/>
    <property type="project" value="UniProtKB-UniRule"/>
</dbReference>
<dbReference type="InterPro" id="IPR007693">
    <property type="entry name" value="DNA_helicase_DnaB-like_N"/>
</dbReference>
<evidence type="ECO:0000256" key="5">
    <source>
        <dbReference type="ARBA" id="ARBA00022801"/>
    </source>
</evidence>
<dbReference type="InterPro" id="IPR007692">
    <property type="entry name" value="DNA_helicase_DnaB"/>
</dbReference>
<dbReference type="PROSITE" id="PS51199">
    <property type="entry name" value="SF4_HELICASE"/>
    <property type="match status" value="1"/>
</dbReference>
<evidence type="ECO:0000256" key="9">
    <source>
        <dbReference type="ARBA" id="ARBA00023235"/>
    </source>
</evidence>
<dbReference type="InterPro" id="IPR016136">
    <property type="entry name" value="DNA_helicase_N/primase_C"/>
</dbReference>
<evidence type="ECO:0000256" key="7">
    <source>
        <dbReference type="ARBA" id="ARBA00022840"/>
    </source>
</evidence>
<gene>
    <name evidence="14" type="primary">dnaC</name>
    <name evidence="14" type="ORF">SHELI_v1c00250</name>
</gene>
<dbReference type="PATRIC" id="fig|216938.3.peg.25"/>
<dbReference type="Proteomes" id="UP000094378">
    <property type="component" value="Chromosome"/>
</dbReference>
<keyword evidence="15" id="KW-1185">Reference proteome</keyword>
<dbReference type="PANTHER" id="PTHR30153:SF2">
    <property type="entry name" value="REPLICATIVE DNA HELICASE"/>
    <property type="match status" value="1"/>
</dbReference>
<dbReference type="SMART" id="SM00382">
    <property type="entry name" value="AAA"/>
    <property type="match status" value="1"/>
</dbReference>
<dbReference type="OrthoDB" id="9773982at2"/>
<evidence type="ECO:0000256" key="4">
    <source>
        <dbReference type="ARBA" id="ARBA00022741"/>
    </source>
</evidence>
<evidence type="ECO:0000256" key="3">
    <source>
        <dbReference type="ARBA" id="ARBA00022705"/>
    </source>
</evidence>
<dbReference type="GO" id="GO:0006269">
    <property type="term" value="P:DNA replication, synthesis of primer"/>
    <property type="evidence" value="ECO:0007669"/>
    <property type="project" value="UniProtKB-UniRule"/>
</dbReference>
<dbReference type="Pfam" id="PF03796">
    <property type="entry name" value="DnaB_C"/>
    <property type="match status" value="1"/>
</dbReference>
<keyword evidence="3 12" id="KW-0235">DNA replication</keyword>
<evidence type="ECO:0000313" key="15">
    <source>
        <dbReference type="Proteomes" id="UP000094378"/>
    </source>
</evidence>
<dbReference type="GO" id="GO:0005829">
    <property type="term" value="C:cytosol"/>
    <property type="evidence" value="ECO:0007669"/>
    <property type="project" value="TreeGrafter"/>
</dbReference>